<name>A0A4R9LU91_9LEPT</name>
<dbReference type="InterPro" id="IPR001647">
    <property type="entry name" value="HTH_TetR"/>
</dbReference>
<dbReference type="InterPro" id="IPR023772">
    <property type="entry name" value="DNA-bd_HTH_TetR-type_CS"/>
</dbReference>
<feature type="DNA-binding region" description="H-T-H motif" evidence="2">
    <location>
        <begin position="36"/>
        <end position="55"/>
    </location>
</feature>
<dbReference type="EMBL" id="RQHV01000027">
    <property type="protein sequence ID" value="TGN13733.1"/>
    <property type="molecule type" value="Genomic_DNA"/>
</dbReference>
<reference evidence="4" key="1">
    <citation type="journal article" date="2019" name="PLoS Negl. Trop. Dis.">
        <title>Revisiting the worldwide diversity of Leptospira species in the environment.</title>
        <authorList>
            <person name="Vincent A.T."/>
            <person name="Schiettekatte O."/>
            <person name="Bourhy P."/>
            <person name="Veyrier F.J."/>
            <person name="Picardeau M."/>
        </authorList>
    </citation>
    <scope>NUCLEOTIDE SEQUENCE [LARGE SCALE GENOMIC DNA]</scope>
    <source>
        <strain evidence="4">201400974</strain>
    </source>
</reference>
<protein>
    <submittedName>
        <fullName evidence="4">TetR/AcrR family transcriptional regulator</fullName>
    </submittedName>
</protein>
<evidence type="ECO:0000256" key="1">
    <source>
        <dbReference type="ARBA" id="ARBA00023125"/>
    </source>
</evidence>
<feature type="domain" description="HTH tetR-type" evidence="3">
    <location>
        <begin position="13"/>
        <end position="73"/>
    </location>
</feature>
<dbReference type="PRINTS" id="PR00455">
    <property type="entry name" value="HTHTETR"/>
</dbReference>
<keyword evidence="1 2" id="KW-0238">DNA-binding</keyword>
<keyword evidence="5" id="KW-1185">Reference proteome</keyword>
<dbReference type="AlphaFoldDB" id="A0A4R9LU91"/>
<dbReference type="PANTHER" id="PTHR43479:SF11">
    <property type="entry name" value="ACREF_ENVCD OPERON REPRESSOR-RELATED"/>
    <property type="match status" value="1"/>
</dbReference>
<dbReference type="Proteomes" id="UP000298264">
    <property type="component" value="Unassembled WGS sequence"/>
</dbReference>
<dbReference type="PANTHER" id="PTHR43479">
    <property type="entry name" value="ACREF/ENVCD OPERON REPRESSOR-RELATED"/>
    <property type="match status" value="1"/>
</dbReference>
<evidence type="ECO:0000256" key="2">
    <source>
        <dbReference type="PROSITE-ProRule" id="PRU00335"/>
    </source>
</evidence>
<dbReference type="GO" id="GO:0003677">
    <property type="term" value="F:DNA binding"/>
    <property type="evidence" value="ECO:0007669"/>
    <property type="project" value="UniProtKB-UniRule"/>
</dbReference>
<dbReference type="SUPFAM" id="SSF46689">
    <property type="entry name" value="Homeodomain-like"/>
    <property type="match status" value="1"/>
</dbReference>
<proteinExistence type="predicted"/>
<evidence type="ECO:0000313" key="5">
    <source>
        <dbReference type="Proteomes" id="UP000298264"/>
    </source>
</evidence>
<dbReference type="PROSITE" id="PS01081">
    <property type="entry name" value="HTH_TETR_1"/>
    <property type="match status" value="1"/>
</dbReference>
<sequence>MTKVDNKKQIAREKSIERIRNSAIHLFSKNGFSATTMEMIAKHAKVSKGLAYNYFKSKNQIFESILNDYLSKQEALNAGISTNQAAVDYLRELFQKTLEFLVQERKTLILLTICKFQPNSLILSKKMTENIEKRFAPYHEAMKDRFKKLGIADPELEMLYVKTFFHGLIMSQCTDNDVYPKHQIVEIFLSRYTGK</sequence>
<dbReference type="Pfam" id="PF00440">
    <property type="entry name" value="TetR_N"/>
    <property type="match status" value="1"/>
</dbReference>
<dbReference type="Gene3D" id="1.10.357.10">
    <property type="entry name" value="Tetracycline Repressor, domain 2"/>
    <property type="match status" value="1"/>
</dbReference>
<evidence type="ECO:0000313" key="4">
    <source>
        <dbReference type="EMBL" id="TGN13733.1"/>
    </source>
</evidence>
<comment type="caution">
    <text evidence="4">The sequence shown here is derived from an EMBL/GenBank/DDBJ whole genome shotgun (WGS) entry which is preliminary data.</text>
</comment>
<organism evidence="4 5">
    <name type="scientific">Leptospira ilyithenensis</name>
    <dbReference type="NCBI Taxonomy" id="2484901"/>
    <lineage>
        <taxon>Bacteria</taxon>
        <taxon>Pseudomonadati</taxon>
        <taxon>Spirochaetota</taxon>
        <taxon>Spirochaetia</taxon>
        <taxon>Leptospirales</taxon>
        <taxon>Leptospiraceae</taxon>
        <taxon>Leptospira</taxon>
    </lineage>
</organism>
<gene>
    <name evidence="4" type="ORF">EHS11_03485</name>
</gene>
<evidence type="ECO:0000259" key="3">
    <source>
        <dbReference type="PROSITE" id="PS50977"/>
    </source>
</evidence>
<accession>A0A4R9LU91</accession>
<dbReference type="InterPro" id="IPR009057">
    <property type="entry name" value="Homeodomain-like_sf"/>
</dbReference>
<dbReference type="PROSITE" id="PS50977">
    <property type="entry name" value="HTH_TETR_2"/>
    <property type="match status" value="1"/>
</dbReference>
<dbReference type="InterPro" id="IPR050624">
    <property type="entry name" value="HTH-type_Tx_Regulator"/>
</dbReference>
<dbReference type="OrthoDB" id="9785164at2"/>